<gene>
    <name evidence="1" type="ORF">DS843_21035</name>
</gene>
<comment type="caution">
    <text evidence="1">The sequence shown here is derived from an EMBL/GenBank/DDBJ whole genome shotgun (WGS) entry which is preliminary data.</text>
</comment>
<protein>
    <submittedName>
        <fullName evidence="1">Uncharacterized protein</fullName>
    </submittedName>
</protein>
<dbReference type="Proteomes" id="UP000480854">
    <property type="component" value="Unassembled WGS sequence"/>
</dbReference>
<proteinExistence type="predicted"/>
<evidence type="ECO:0000313" key="1">
    <source>
        <dbReference type="EMBL" id="KAA0678070.1"/>
    </source>
</evidence>
<keyword evidence="2" id="KW-1185">Reference proteome</keyword>
<evidence type="ECO:0000313" key="2">
    <source>
        <dbReference type="Proteomes" id="UP000480854"/>
    </source>
</evidence>
<dbReference type="EMBL" id="QOKW01000019">
    <property type="protein sequence ID" value="KAA0678070.1"/>
    <property type="molecule type" value="Genomic_DNA"/>
</dbReference>
<accession>A0A9W7KQZ2</accession>
<name>A0A9W7KQZ2_9PROT</name>
<dbReference type="AlphaFoldDB" id="A0A9W7KQZ2"/>
<dbReference type="OrthoDB" id="7293840at2"/>
<dbReference type="RefSeq" id="WP_149470801.1">
    <property type="nucleotide sequence ID" value="NZ_QOKW01000019.1"/>
</dbReference>
<organism evidence="1 2">
    <name type="scientific">Roseomonas genomospecies 6</name>
    <dbReference type="NCBI Taxonomy" id="214106"/>
    <lineage>
        <taxon>Bacteria</taxon>
        <taxon>Pseudomonadati</taxon>
        <taxon>Pseudomonadota</taxon>
        <taxon>Alphaproteobacteria</taxon>
        <taxon>Acetobacterales</taxon>
        <taxon>Roseomonadaceae</taxon>
        <taxon>Roseomonas</taxon>
    </lineage>
</organism>
<reference evidence="1 2" key="1">
    <citation type="submission" date="2018-07" db="EMBL/GenBank/DDBJ databases">
        <title>Genome sequence of Azospirillum sp. ATCC 49961.</title>
        <authorList>
            <person name="Sant'Anna F.H."/>
            <person name="Baldani J.I."/>
            <person name="Zilli J.E."/>
            <person name="Reis V.M."/>
            <person name="Hartmann A."/>
            <person name="Cruz L."/>
            <person name="de Souza E.M."/>
            <person name="de Oliveira Pedrosa F."/>
            <person name="Passaglia L.M.P."/>
        </authorList>
    </citation>
    <scope>NUCLEOTIDE SEQUENCE [LARGE SCALE GENOMIC DNA]</scope>
    <source>
        <strain evidence="1 2">ATCC 49961</strain>
    </source>
</reference>
<sequence>MNDLIILARQHGWHLPTAAPRVVRLATAAYQDPADPTPWWPLLRPAGGWTLAATAPGESDGATKVEVGELTLSETPPSSDRHGTPRLTALLDGMRIVGWPLELFAIRAGQPFSAAVPLAVLTVGEVERRSYSRVLRPRDRAADFDMRAAGPASYAGTGGLEGPAALKGKGKELLIGRHRHFEPTYLGIDATNGCHLFSVSQGLPMGGYREVRSRGRRWTEVTGTPASGQWSQDATRGLAWVGPGDVGTITCAADGVVDGSGALIETAAAVGAWLARHSGALGAAEIDAVAAAGVGAGLPVQMWLAAGDTTPLRSALDDLTRAVRANWYFGPLGLLTFALRGRPAAGSAASATLRAGIDFVQAVTEPRVTGVPARRVRLRHSHNAKVLTASEILAEVPPEERAALMAEWLDEVTPDDPAITAACPIPREVTDDTLLATASAAAVEAVGRRDDAFSPPGRYRLPMRRLPTERIGQVVRVIDPSHPVFVGGPVARVVEVQVDLAGVDNALVVIPEGTV</sequence>